<proteinExistence type="predicted"/>
<dbReference type="AlphaFoldDB" id="A0A4Y2IQQ5"/>
<protein>
    <submittedName>
        <fullName evidence="1">Uncharacterized protein</fullName>
    </submittedName>
</protein>
<gene>
    <name evidence="1" type="ORF">AVEN_203769_1</name>
</gene>
<organism evidence="1 2">
    <name type="scientific">Araneus ventricosus</name>
    <name type="common">Orbweaver spider</name>
    <name type="synonym">Epeira ventricosa</name>
    <dbReference type="NCBI Taxonomy" id="182803"/>
    <lineage>
        <taxon>Eukaryota</taxon>
        <taxon>Metazoa</taxon>
        <taxon>Ecdysozoa</taxon>
        <taxon>Arthropoda</taxon>
        <taxon>Chelicerata</taxon>
        <taxon>Arachnida</taxon>
        <taxon>Araneae</taxon>
        <taxon>Araneomorphae</taxon>
        <taxon>Entelegynae</taxon>
        <taxon>Araneoidea</taxon>
        <taxon>Araneidae</taxon>
        <taxon>Araneus</taxon>
    </lineage>
</organism>
<sequence>MLEEFPDKFKRASSLHKANNFRPRHAESYKPVGFRLLGEKTPYKMWQNKVWTPVLQAFPSEQSLESNVGKHFLQQAICLVNILNAFLGSCGSFSFLVCYRLCMDLHSWNTPLDMMADISQQARDCVYHNPWHVLTGRCLSMFVFPRQLCGSILFSQCFRLCGHIP</sequence>
<comment type="caution">
    <text evidence="1">The sequence shown here is derived from an EMBL/GenBank/DDBJ whole genome shotgun (WGS) entry which is preliminary data.</text>
</comment>
<name>A0A4Y2IQQ5_ARAVE</name>
<evidence type="ECO:0000313" key="1">
    <source>
        <dbReference type="EMBL" id="GBM80004.1"/>
    </source>
</evidence>
<accession>A0A4Y2IQQ5</accession>
<dbReference type="EMBL" id="BGPR01002855">
    <property type="protein sequence ID" value="GBM80004.1"/>
    <property type="molecule type" value="Genomic_DNA"/>
</dbReference>
<reference evidence="1 2" key="1">
    <citation type="journal article" date="2019" name="Sci. Rep.">
        <title>Orb-weaving spider Araneus ventricosus genome elucidates the spidroin gene catalogue.</title>
        <authorList>
            <person name="Kono N."/>
            <person name="Nakamura H."/>
            <person name="Ohtoshi R."/>
            <person name="Moran D.A.P."/>
            <person name="Shinohara A."/>
            <person name="Yoshida Y."/>
            <person name="Fujiwara M."/>
            <person name="Mori M."/>
            <person name="Tomita M."/>
            <person name="Arakawa K."/>
        </authorList>
    </citation>
    <scope>NUCLEOTIDE SEQUENCE [LARGE SCALE GENOMIC DNA]</scope>
</reference>
<dbReference type="Proteomes" id="UP000499080">
    <property type="component" value="Unassembled WGS sequence"/>
</dbReference>
<keyword evidence="2" id="KW-1185">Reference proteome</keyword>
<evidence type="ECO:0000313" key="2">
    <source>
        <dbReference type="Proteomes" id="UP000499080"/>
    </source>
</evidence>